<dbReference type="GO" id="GO:0004222">
    <property type="term" value="F:metalloendopeptidase activity"/>
    <property type="evidence" value="ECO:0007669"/>
    <property type="project" value="InterPro"/>
</dbReference>
<feature type="domain" description="Peptidase M12B" evidence="12">
    <location>
        <begin position="185"/>
        <end position="402"/>
    </location>
</feature>
<keyword evidence="5" id="KW-0378">Hydrolase</keyword>
<evidence type="ECO:0000256" key="1">
    <source>
        <dbReference type="ARBA" id="ARBA00004613"/>
    </source>
</evidence>
<keyword evidence="4 10" id="KW-0479">Metal-binding</keyword>
<dbReference type="PROSITE" id="PS50215">
    <property type="entry name" value="ADAM_MEPRO"/>
    <property type="match status" value="1"/>
</dbReference>
<dbReference type="CDD" id="cd04273">
    <property type="entry name" value="ZnMc_ADAMTS_like"/>
    <property type="match status" value="1"/>
</dbReference>
<dbReference type="InterPro" id="IPR057401">
    <property type="entry name" value="Adt-1/2-like_dom"/>
</dbReference>
<dbReference type="EnsemblMetazoa" id="XM_014389562.2">
    <property type="protein sequence ID" value="XP_014245048.1"/>
    <property type="gene ID" value="LOC106664124"/>
</dbReference>
<dbReference type="SUPFAM" id="SSF82895">
    <property type="entry name" value="TSP-1 type 1 repeat"/>
    <property type="match status" value="1"/>
</dbReference>
<dbReference type="Gene3D" id="3.40.390.10">
    <property type="entry name" value="Collagenase (Catalytic Domain)"/>
    <property type="match status" value="1"/>
</dbReference>
<dbReference type="InterPro" id="IPR036383">
    <property type="entry name" value="TSP1_rpt_sf"/>
</dbReference>
<dbReference type="GeneID" id="106664124"/>
<accession>A0A8I6RJG2</accession>
<evidence type="ECO:0000256" key="11">
    <source>
        <dbReference type="SAM" id="SignalP"/>
    </source>
</evidence>
<name>A0A8I6RJG2_CIMLE</name>
<dbReference type="Pfam" id="PF17771">
    <property type="entry name" value="ADAMTS_CR_2"/>
    <property type="match status" value="1"/>
</dbReference>
<dbReference type="Pfam" id="PF01421">
    <property type="entry name" value="Reprolysin"/>
    <property type="match status" value="1"/>
</dbReference>
<dbReference type="Pfam" id="PF25379">
    <property type="entry name" value="Adt-1"/>
    <property type="match status" value="1"/>
</dbReference>
<dbReference type="OrthoDB" id="10035764at2759"/>
<evidence type="ECO:0000256" key="6">
    <source>
        <dbReference type="ARBA" id="ARBA00022833"/>
    </source>
</evidence>
<evidence type="ECO:0000256" key="2">
    <source>
        <dbReference type="ARBA" id="ARBA00022525"/>
    </source>
</evidence>
<comment type="caution">
    <text evidence="10">Lacks conserved residue(s) required for the propagation of feature annotation.</text>
</comment>
<feature type="chain" id="PRO_5035280742" description="Peptidase M12B domain-containing protein" evidence="11">
    <location>
        <begin position="18"/>
        <end position="889"/>
    </location>
</feature>
<dbReference type="OMA" id="RICKGND"/>
<evidence type="ECO:0000313" key="14">
    <source>
        <dbReference type="Proteomes" id="UP000494040"/>
    </source>
</evidence>
<dbReference type="Gene3D" id="3.40.1620.60">
    <property type="match status" value="1"/>
</dbReference>
<dbReference type="PANTHER" id="PTHR13723">
    <property type="entry name" value="ADAMTS A DISINTEGRIN AND METALLOPROTEASE WITH THROMBOSPONDIN MOTIFS PROTEASE"/>
    <property type="match status" value="1"/>
</dbReference>
<dbReference type="InterPro" id="IPR000884">
    <property type="entry name" value="TSP1_rpt"/>
</dbReference>
<evidence type="ECO:0000313" key="13">
    <source>
        <dbReference type="EnsemblMetazoa" id="XP_014245048.1"/>
    </source>
</evidence>
<feature type="signal peptide" evidence="11">
    <location>
        <begin position="1"/>
        <end position="17"/>
    </location>
</feature>
<evidence type="ECO:0000256" key="3">
    <source>
        <dbReference type="ARBA" id="ARBA00022670"/>
    </source>
</evidence>
<dbReference type="RefSeq" id="XP_014245048.1">
    <property type="nucleotide sequence ID" value="XM_014389562.2"/>
</dbReference>
<protein>
    <recommendedName>
        <fullName evidence="12">Peptidase M12B domain-containing protein</fullName>
    </recommendedName>
</protein>
<keyword evidence="14" id="KW-1185">Reference proteome</keyword>
<dbReference type="PANTHER" id="PTHR13723:SF275">
    <property type="entry name" value="STALL, ISOFORM C"/>
    <property type="match status" value="1"/>
</dbReference>
<dbReference type="GO" id="GO:0005576">
    <property type="term" value="C:extracellular region"/>
    <property type="evidence" value="ECO:0007669"/>
    <property type="project" value="UniProtKB-SubCell"/>
</dbReference>
<evidence type="ECO:0000256" key="9">
    <source>
        <dbReference type="ARBA" id="ARBA00023180"/>
    </source>
</evidence>
<dbReference type="GO" id="GO:0046872">
    <property type="term" value="F:metal ion binding"/>
    <property type="evidence" value="ECO:0007669"/>
    <property type="project" value="UniProtKB-KW"/>
</dbReference>
<sequence>MILVIHVFLFLAETTTSQKNPKKATGSSDWINFFGRNKLPSDGVEIVWHEGAKGSDELFIQTHGEEMKLKLEPNTPILDPHFVLISRNQNHSELLPLGLVRPSCFYKSTEQYKAALNICDGMSGIVSSGGGHFYAINPIPETVYRRRGNWIPHLVVKRSTGRGLNIKTNDELSRGQSGRHLLPPVHVETAVFVDRDLYRHMTTNFPKNTDQQLVTFVLTMVNAVQLLYHDPSLGRPVSFVMKRLEILHSDPPALHRSEDIDRFLSNFCSWQRDENPPNDSDPLHWDHALILTGLDLYVLSKNGKISKQVVGLAPVAGMCNPTSSCTVNEGRHFESVYVVAHEIGHNLGMRHDGPLADNNCDPGSYLMSPTLGSGKIKWSSCSRNYLNQFLRTPQSHCLMDHSLNSVQLDHGGEGMLPGERFDADQQCILKYGRGSRHSSTQPIGDICQDLHCMRERFTWTSHPALEGTSCGLGKWCRSGRCLDRGLNAQQAASHVVKGGWSEWGPFSECASGCLYDSGGDLAGGSTGVMVASRFCNNPRPENGGDPCIGSDKKYKTCVPHQCSMIPKSSIQSFADEICLRAREIDSDFTGTGFQKMSSDSEEACTVWCHKRKTGLDSKGWAFPDGTTCQTSRRHTPMYCISGVCQEFKCNGGPEEIFILNSNTCSNTNFVSRDKRREVPVGVWTPISECYFNCISPGLGLQLVEKRACRYCNTTSSIQICQPNTKSCQNIISPTEHATNVCTKYSQKVRRLSGFGMQLSPSNDESDRSCRIACQDETVANRFYLVNGEEGWFPFGTDCAKGDPTKKTYCVSGKCLHFGSDGSPVYEALRNLPVLRSRYKRGIPNVSHETDSQRCSEEKQMHCPGPINFSHPIHVEELELTYKNEINDLS</sequence>
<feature type="binding site" evidence="10">
    <location>
        <position position="351"/>
    </location>
    <ligand>
        <name>Zn(2+)</name>
        <dbReference type="ChEBI" id="CHEBI:29105"/>
        <note>catalytic</note>
    </ligand>
</feature>
<organism evidence="13 14">
    <name type="scientific">Cimex lectularius</name>
    <name type="common">Bed bug</name>
    <name type="synonym">Acanthia lectularia</name>
    <dbReference type="NCBI Taxonomy" id="79782"/>
    <lineage>
        <taxon>Eukaryota</taxon>
        <taxon>Metazoa</taxon>
        <taxon>Ecdysozoa</taxon>
        <taxon>Arthropoda</taxon>
        <taxon>Hexapoda</taxon>
        <taxon>Insecta</taxon>
        <taxon>Pterygota</taxon>
        <taxon>Neoptera</taxon>
        <taxon>Paraneoptera</taxon>
        <taxon>Hemiptera</taxon>
        <taxon>Heteroptera</taxon>
        <taxon>Panheteroptera</taxon>
        <taxon>Cimicomorpha</taxon>
        <taxon>Cimicidae</taxon>
        <taxon>Cimex</taxon>
    </lineage>
</organism>
<proteinExistence type="predicted"/>
<dbReference type="PROSITE" id="PS50092">
    <property type="entry name" value="TSP1"/>
    <property type="match status" value="1"/>
</dbReference>
<evidence type="ECO:0000259" key="12">
    <source>
        <dbReference type="PROSITE" id="PS50215"/>
    </source>
</evidence>
<keyword evidence="11" id="KW-0732">Signal</keyword>
<dbReference type="GO" id="GO:0006508">
    <property type="term" value="P:proteolysis"/>
    <property type="evidence" value="ECO:0007669"/>
    <property type="project" value="UniProtKB-KW"/>
</dbReference>
<dbReference type="SUPFAM" id="SSF55486">
    <property type="entry name" value="Metalloproteases ('zincins'), catalytic domain"/>
    <property type="match status" value="1"/>
</dbReference>
<evidence type="ECO:0000256" key="8">
    <source>
        <dbReference type="ARBA" id="ARBA00023157"/>
    </source>
</evidence>
<evidence type="ECO:0000256" key="5">
    <source>
        <dbReference type="ARBA" id="ARBA00022801"/>
    </source>
</evidence>
<evidence type="ECO:0000256" key="10">
    <source>
        <dbReference type="PROSITE-ProRule" id="PRU00276"/>
    </source>
</evidence>
<dbReference type="GO" id="GO:0031012">
    <property type="term" value="C:extracellular matrix"/>
    <property type="evidence" value="ECO:0007669"/>
    <property type="project" value="TreeGrafter"/>
</dbReference>
<feature type="active site" evidence="10">
    <location>
        <position position="342"/>
    </location>
</feature>
<dbReference type="CTD" id="37619"/>
<dbReference type="AlphaFoldDB" id="A0A8I6RJG2"/>
<dbReference type="InterPro" id="IPR050439">
    <property type="entry name" value="ADAMTS_ADAMTS-like"/>
</dbReference>
<evidence type="ECO:0000256" key="7">
    <source>
        <dbReference type="ARBA" id="ARBA00023049"/>
    </source>
</evidence>
<evidence type="ECO:0000256" key="4">
    <source>
        <dbReference type="ARBA" id="ARBA00022723"/>
    </source>
</evidence>
<keyword evidence="8" id="KW-1015">Disulfide bond</keyword>
<reference evidence="13" key="1">
    <citation type="submission" date="2022-01" db="UniProtKB">
        <authorList>
            <consortium name="EnsemblMetazoa"/>
        </authorList>
    </citation>
    <scope>IDENTIFICATION</scope>
</reference>
<feature type="binding site" evidence="10">
    <location>
        <position position="341"/>
    </location>
    <ligand>
        <name>Zn(2+)</name>
        <dbReference type="ChEBI" id="CHEBI:29105"/>
        <note>catalytic</note>
    </ligand>
</feature>
<dbReference type="Gene3D" id="2.20.100.10">
    <property type="entry name" value="Thrombospondin type-1 (TSP1) repeat"/>
    <property type="match status" value="1"/>
</dbReference>
<dbReference type="InterPro" id="IPR001590">
    <property type="entry name" value="Peptidase_M12B"/>
</dbReference>
<comment type="subcellular location">
    <subcellularLocation>
        <location evidence="1">Secreted</location>
    </subcellularLocation>
</comment>
<keyword evidence="9" id="KW-0325">Glycoprotein</keyword>
<feature type="binding site" evidence="10">
    <location>
        <position position="345"/>
    </location>
    <ligand>
        <name>Zn(2+)</name>
        <dbReference type="ChEBI" id="CHEBI:29105"/>
        <note>catalytic</note>
    </ligand>
</feature>
<keyword evidence="3" id="KW-0645">Protease</keyword>
<keyword evidence="2" id="KW-0964">Secreted</keyword>
<dbReference type="InterPro" id="IPR024079">
    <property type="entry name" value="MetalloPept_cat_dom_sf"/>
</dbReference>
<dbReference type="KEGG" id="clec:106664124"/>
<dbReference type="GO" id="GO:0030198">
    <property type="term" value="P:extracellular matrix organization"/>
    <property type="evidence" value="ECO:0007669"/>
    <property type="project" value="TreeGrafter"/>
</dbReference>
<dbReference type="InterPro" id="IPR041645">
    <property type="entry name" value="ADAMTS_CR_2"/>
</dbReference>
<dbReference type="Proteomes" id="UP000494040">
    <property type="component" value="Unassembled WGS sequence"/>
</dbReference>
<keyword evidence="6 10" id="KW-0862">Zinc</keyword>
<keyword evidence="7" id="KW-0482">Metalloprotease</keyword>